<organism evidence="1 2">
    <name type="scientific">Parabacteroides segnis</name>
    <dbReference type="NCBI Taxonomy" id="2763058"/>
    <lineage>
        <taxon>Bacteria</taxon>
        <taxon>Pseudomonadati</taxon>
        <taxon>Bacteroidota</taxon>
        <taxon>Bacteroidia</taxon>
        <taxon>Bacteroidales</taxon>
        <taxon>Tannerellaceae</taxon>
        <taxon>Parabacteroides</taxon>
    </lineage>
</organism>
<evidence type="ECO:0000313" key="2">
    <source>
        <dbReference type="Proteomes" id="UP000644010"/>
    </source>
</evidence>
<evidence type="ECO:0000313" key="1">
    <source>
        <dbReference type="EMBL" id="MBC5646265.1"/>
    </source>
</evidence>
<dbReference type="Proteomes" id="UP000644010">
    <property type="component" value="Unassembled WGS sequence"/>
</dbReference>
<proteinExistence type="predicted"/>
<protein>
    <submittedName>
        <fullName evidence="1">Selenium binding protein</fullName>
    </submittedName>
</protein>
<name>A0ABR7E927_9BACT</name>
<accession>A0ABR7E927</accession>
<gene>
    <name evidence="1" type="ORF">H8S77_25680</name>
</gene>
<sequence length="142" mass="16755">MGKETRQSTSDEELLYLLGICQWVFNSNCGFIIEMIDKEHHDNSNKPWHTLIELTAGQLKDYENKITEIMGDDIYNLFDKLVTKRNSIIHSLPTGEKVDDYVIPIYRNDSKGINIKIDKEYLREFIKKNEELSDLIYKFRGY</sequence>
<dbReference type="EMBL" id="JACOOI010000050">
    <property type="protein sequence ID" value="MBC5646265.1"/>
    <property type="molecule type" value="Genomic_DNA"/>
</dbReference>
<reference evidence="1 2" key="1">
    <citation type="submission" date="2020-08" db="EMBL/GenBank/DDBJ databases">
        <title>Genome public.</title>
        <authorList>
            <person name="Liu C."/>
            <person name="Sun Q."/>
        </authorList>
    </citation>
    <scope>NUCLEOTIDE SEQUENCE [LARGE SCALE GENOMIC DNA]</scope>
    <source>
        <strain evidence="1 2">BX2</strain>
    </source>
</reference>
<comment type="caution">
    <text evidence="1">The sequence shown here is derived from an EMBL/GenBank/DDBJ whole genome shotgun (WGS) entry which is preliminary data.</text>
</comment>
<dbReference type="RefSeq" id="WP_186961763.1">
    <property type="nucleotide sequence ID" value="NZ_JACOOI010000050.1"/>
</dbReference>
<keyword evidence="2" id="KW-1185">Reference proteome</keyword>